<dbReference type="AlphaFoldDB" id="A0A392UHF8"/>
<evidence type="ECO:0000313" key="2">
    <source>
        <dbReference type="EMBL" id="MCI73029.1"/>
    </source>
</evidence>
<accession>A0A392UHF8</accession>
<keyword evidence="1" id="KW-0472">Membrane</keyword>
<sequence length="41" mass="4640">MSSQRPVLLVAEFVHLMLRAGLLVFHLSFVSALRDCLRAEL</sequence>
<organism evidence="2 3">
    <name type="scientific">Trifolium medium</name>
    <dbReference type="NCBI Taxonomy" id="97028"/>
    <lineage>
        <taxon>Eukaryota</taxon>
        <taxon>Viridiplantae</taxon>
        <taxon>Streptophyta</taxon>
        <taxon>Embryophyta</taxon>
        <taxon>Tracheophyta</taxon>
        <taxon>Spermatophyta</taxon>
        <taxon>Magnoliopsida</taxon>
        <taxon>eudicotyledons</taxon>
        <taxon>Gunneridae</taxon>
        <taxon>Pentapetalae</taxon>
        <taxon>rosids</taxon>
        <taxon>fabids</taxon>
        <taxon>Fabales</taxon>
        <taxon>Fabaceae</taxon>
        <taxon>Papilionoideae</taxon>
        <taxon>50 kb inversion clade</taxon>
        <taxon>NPAAA clade</taxon>
        <taxon>Hologalegina</taxon>
        <taxon>IRL clade</taxon>
        <taxon>Trifolieae</taxon>
        <taxon>Trifolium</taxon>
    </lineage>
</organism>
<proteinExistence type="predicted"/>
<keyword evidence="1" id="KW-0812">Transmembrane</keyword>
<name>A0A392UHF8_9FABA</name>
<keyword evidence="1" id="KW-1133">Transmembrane helix</keyword>
<feature type="transmembrane region" description="Helical" evidence="1">
    <location>
        <begin position="13"/>
        <end position="33"/>
    </location>
</feature>
<reference evidence="2 3" key="1">
    <citation type="journal article" date="2018" name="Front. Plant Sci.">
        <title>Red Clover (Trifolium pratense) and Zigzag Clover (T. medium) - A Picture of Genomic Similarities and Differences.</title>
        <authorList>
            <person name="Dluhosova J."/>
            <person name="Istvanek J."/>
            <person name="Nedelnik J."/>
            <person name="Repkova J."/>
        </authorList>
    </citation>
    <scope>NUCLEOTIDE SEQUENCE [LARGE SCALE GENOMIC DNA]</scope>
    <source>
        <strain evidence="3">cv. 10/8</strain>
        <tissue evidence="2">Leaf</tissue>
    </source>
</reference>
<evidence type="ECO:0000256" key="1">
    <source>
        <dbReference type="SAM" id="Phobius"/>
    </source>
</evidence>
<dbReference type="Proteomes" id="UP000265520">
    <property type="component" value="Unassembled WGS sequence"/>
</dbReference>
<keyword evidence="3" id="KW-1185">Reference proteome</keyword>
<comment type="caution">
    <text evidence="2">The sequence shown here is derived from an EMBL/GenBank/DDBJ whole genome shotgun (WGS) entry which is preliminary data.</text>
</comment>
<evidence type="ECO:0000313" key="3">
    <source>
        <dbReference type="Proteomes" id="UP000265520"/>
    </source>
</evidence>
<dbReference type="EMBL" id="LXQA010829942">
    <property type="protein sequence ID" value="MCI73029.1"/>
    <property type="molecule type" value="Genomic_DNA"/>
</dbReference>
<protein>
    <submittedName>
        <fullName evidence="2">Uncharacterized protein</fullName>
    </submittedName>
</protein>